<dbReference type="EMBL" id="NEVM01000005">
    <property type="protein sequence ID" value="OZI30456.1"/>
    <property type="molecule type" value="Genomic_DNA"/>
</dbReference>
<name>A0A261RZD8_9BORD</name>
<dbReference type="Proteomes" id="UP000216020">
    <property type="component" value="Unassembled WGS sequence"/>
</dbReference>
<feature type="domain" description="FecR protein" evidence="2">
    <location>
        <begin position="133"/>
        <end position="225"/>
    </location>
</feature>
<dbReference type="OrthoDB" id="8617634at2"/>
<dbReference type="PIRSF" id="PIRSF018266">
    <property type="entry name" value="FecR"/>
    <property type="match status" value="1"/>
</dbReference>
<evidence type="ECO:0000313" key="4">
    <source>
        <dbReference type="EMBL" id="OZI30456.1"/>
    </source>
</evidence>
<dbReference type="InterPro" id="IPR012373">
    <property type="entry name" value="Ferrdict_sens_TM"/>
</dbReference>
<dbReference type="PANTHER" id="PTHR30273:SF2">
    <property type="entry name" value="PROTEIN FECR"/>
    <property type="match status" value="1"/>
</dbReference>
<dbReference type="InterPro" id="IPR006860">
    <property type="entry name" value="FecR"/>
</dbReference>
<dbReference type="Pfam" id="PF04773">
    <property type="entry name" value="FecR"/>
    <property type="match status" value="1"/>
</dbReference>
<evidence type="ECO:0000259" key="3">
    <source>
        <dbReference type="Pfam" id="PF16220"/>
    </source>
</evidence>
<feature type="region of interest" description="Disordered" evidence="1">
    <location>
        <begin position="74"/>
        <end position="95"/>
    </location>
</feature>
<dbReference type="RefSeq" id="WP_094854880.1">
    <property type="nucleotide sequence ID" value="NZ_NEVM01000005.1"/>
</dbReference>
<evidence type="ECO:0008006" key="6">
    <source>
        <dbReference type="Google" id="ProtNLM"/>
    </source>
</evidence>
<dbReference type="InterPro" id="IPR032623">
    <property type="entry name" value="FecR_N"/>
</dbReference>
<dbReference type="PANTHER" id="PTHR30273">
    <property type="entry name" value="PERIPLASMIC SIGNAL SENSOR AND SIGMA FACTOR ACTIVATOR FECR-RELATED"/>
    <property type="match status" value="1"/>
</dbReference>
<dbReference type="Gene3D" id="3.55.50.30">
    <property type="match status" value="1"/>
</dbReference>
<evidence type="ECO:0000259" key="2">
    <source>
        <dbReference type="Pfam" id="PF04773"/>
    </source>
</evidence>
<dbReference type="Gene3D" id="2.60.120.1440">
    <property type="match status" value="1"/>
</dbReference>
<keyword evidence="5" id="KW-1185">Reference proteome</keyword>
<dbReference type="GO" id="GO:0016989">
    <property type="term" value="F:sigma factor antagonist activity"/>
    <property type="evidence" value="ECO:0007669"/>
    <property type="project" value="TreeGrafter"/>
</dbReference>
<accession>A0A261RZD8</accession>
<feature type="domain" description="FecR N-terminal" evidence="3">
    <location>
        <begin position="13"/>
        <end position="50"/>
    </location>
</feature>
<gene>
    <name evidence="4" type="ORF">CAL29_20730</name>
</gene>
<reference evidence="5" key="1">
    <citation type="submission" date="2017-05" db="EMBL/GenBank/DDBJ databases">
        <title>Complete and WGS of Bordetella genogroups.</title>
        <authorList>
            <person name="Spilker T."/>
            <person name="Lipuma J."/>
        </authorList>
    </citation>
    <scope>NUCLEOTIDE SEQUENCE [LARGE SCALE GENOMIC DNA]</scope>
    <source>
        <strain evidence="5">AU16122</strain>
    </source>
</reference>
<proteinExistence type="predicted"/>
<dbReference type="Pfam" id="PF16220">
    <property type="entry name" value="DUF4880"/>
    <property type="match status" value="1"/>
</dbReference>
<protein>
    <recommendedName>
        <fullName evidence="6">Iron dicitrate transport regulator FecR</fullName>
    </recommendedName>
</protein>
<evidence type="ECO:0000313" key="5">
    <source>
        <dbReference type="Proteomes" id="UP000216020"/>
    </source>
</evidence>
<sequence>MTDIPPSSDDPRDQAAFWFARLNSGDATEADRRAFEAWRQADPEHDRHYRNLHFFWDAARHVPEARMRAILARAEDEAGGSKTSSHASPAMPPRRPAFSRRQFGLGLAGACSLGLAVAVLRKPWWAAPDHVEELATARGERRTVTLPDGSVVYMNTDSVATVRLYEGRRVVELAAGEALFEVSHDRERPFIVDAGNTEVLVTGTRFNVRRDAGDVRVSVASGSVEVSAGPWWNRATRRLTAGQGVESDAKNPPGEVAAVDVSQVTAWQRGKIVFDNAPLAQVVAEMNRYLPVPASFAAPALAQYRVAGVFSIDDPLAMMNALPAIAPVRVLRTSEGGLQVVAR</sequence>
<organism evidence="4 5">
    <name type="scientific">Bordetella genomosp. 10</name>
    <dbReference type="NCBI Taxonomy" id="1416804"/>
    <lineage>
        <taxon>Bacteria</taxon>
        <taxon>Pseudomonadati</taxon>
        <taxon>Pseudomonadota</taxon>
        <taxon>Betaproteobacteria</taxon>
        <taxon>Burkholderiales</taxon>
        <taxon>Alcaligenaceae</taxon>
        <taxon>Bordetella</taxon>
    </lineage>
</organism>
<dbReference type="AlphaFoldDB" id="A0A261RZD8"/>
<comment type="caution">
    <text evidence="4">The sequence shown here is derived from an EMBL/GenBank/DDBJ whole genome shotgun (WGS) entry which is preliminary data.</text>
</comment>
<evidence type="ECO:0000256" key="1">
    <source>
        <dbReference type="SAM" id="MobiDB-lite"/>
    </source>
</evidence>